<protein>
    <submittedName>
        <fullName evidence="2">Uncharacterized protein</fullName>
    </submittedName>
</protein>
<comment type="caution">
    <text evidence="2">The sequence shown here is derived from an EMBL/GenBank/DDBJ whole genome shotgun (WGS) entry which is preliminary data.</text>
</comment>
<dbReference type="Proteomes" id="UP000239297">
    <property type="component" value="Unassembled WGS sequence"/>
</dbReference>
<evidence type="ECO:0000256" key="1">
    <source>
        <dbReference type="SAM" id="MobiDB-lite"/>
    </source>
</evidence>
<reference evidence="2 3" key="1">
    <citation type="journal article" date="2014" name="Int. J. Syst. Evol. Microbiol.">
        <title>Arthrobacter pityocampae sp. nov., isolated from Thaumetopoea pityocampa (Lep., Thaumetopoeidae).</title>
        <authorList>
            <person name="Ince I.A."/>
            <person name="Demirbag Z."/>
            <person name="Kati H."/>
        </authorList>
    </citation>
    <scope>NUCLEOTIDE SEQUENCE [LARGE SCALE GENOMIC DNA]</scope>
    <source>
        <strain evidence="2 3">Tp2</strain>
    </source>
</reference>
<accession>A0A2S5IZ75</accession>
<gene>
    <name evidence="2" type="ORF">C4K88_04030</name>
</gene>
<dbReference type="AlphaFoldDB" id="A0A2S5IZ75"/>
<dbReference type="EMBL" id="PRKW01000002">
    <property type="protein sequence ID" value="PPB49868.1"/>
    <property type="molecule type" value="Genomic_DNA"/>
</dbReference>
<sequence length="137" mass="14476">MEAVSACSALQSVEQREASRAAGQESPQSRDELPPGYIISGVTTAPDSTTLLGMVHPDGLFEVCEEAARDAPFTIDYLAEDELGELPDGMTYAYDWSSGVTDKGVTLDLEGVRLADGTVVESLALPNGQTVPAIQSR</sequence>
<keyword evidence="3" id="KW-1185">Reference proteome</keyword>
<proteinExistence type="predicted"/>
<evidence type="ECO:0000313" key="3">
    <source>
        <dbReference type="Proteomes" id="UP000239297"/>
    </source>
</evidence>
<feature type="region of interest" description="Disordered" evidence="1">
    <location>
        <begin position="1"/>
        <end position="36"/>
    </location>
</feature>
<evidence type="ECO:0000313" key="2">
    <source>
        <dbReference type="EMBL" id="PPB49868.1"/>
    </source>
</evidence>
<name>A0A2S5IZ75_9MICC</name>
<organism evidence="2 3">
    <name type="scientific">Arthrobacter pityocampae</name>
    <dbReference type="NCBI Taxonomy" id="547334"/>
    <lineage>
        <taxon>Bacteria</taxon>
        <taxon>Bacillati</taxon>
        <taxon>Actinomycetota</taxon>
        <taxon>Actinomycetes</taxon>
        <taxon>Micrococcales</taxon>
        <taxon>Micrococcaceae</taxon>
        <taxon>Arthrobacter</taxon>
    </lineage>
</organism>